<feature type="binding site" evidence="8">
    <location>
        <position position="84"/>
    </location>
    <ligand>
        <name>[4Fe-4S] cluster</name>
        <dbReference type="ChEBI" id="CHEBI:49883"/>
        <note>4Fe-4S-S-AdoMet</note>
    </ligand>
</feature>
<comment type="cofactor">
    <cofactor evidence="8">
        <name>[4Fe-4S] cluster</name>
        <dbReference type="ChEBI" id="CHEBI:49883"/>
    </cofactor>
    <text evidence="8">Binds 1 [4Fe-4S] cluster. The cluster is coordinated with 3 cysteines and an exchangeable S-adenosyl-L-methionine.</text>
</comment>
<comment type="caution">
    <text evidence="10">The sequence shown here is derived from an EMBL/GenBank/DDBJ whole genome shotgun (WGS) entry which is preliminary data.</text>
</comment>
<dbReference type="Gene3D" id="3.20.20.70">
    <property type="entry name" value="Aldolase class I"/>
    <property type="match status" value="1"/>
</dbReference>
<name>A0A7C1B9K5_UNCW3</name>
<dbReference type="GO" id="GO:0051539">
    <property type="term" value="F:4 iron, 4 sulfur cluster binding"/>
    <property type="evidence" value="ECO:0007669"/>
    <property type="project" value="UniProtKB-KW"/>
</dbReference>
<keyword evidence="7 8" id="KW-0411">Iron-sulfur</keyword>
<dbReference type="PROSITE" id="PS01087">
    <property type="entry name" value="RADICAL_ACTIVATING"/>
    <property type="match status" value="1"/>
</dbReference>
<evidence type="ECO:0000256" key="5">
    <source>
        <dbReference type="ARBA" id="ARBA00023002"/>
    </source>
</evidence>
<evidence type="ECO:0000259" key="9">
    <source>
        <dbReference type="Pfam" id="PF04055"/>
    </source>
</evidence>
<gene>
    <name evidence="10" type="ORF">ENG67_00800</name>
</gene>
<keyword evidence="3 8" id="KW-0949">S-adenosyl-L-methionine</keyword>
<evidence type="ECO:0000256" key="8">
    <source>
        <dbReference type="PIRSR" id="PIRSR004869-50"/>
    </source>
</evidence>
<dbReference type="CDD" id="cd01335">
    <property type="entry name" value="Radical_SAM"/>
    <property type="match status" value="1"/>
</dbReference>
<protein>
    <submittedName>
        <fullName evidence="10">Radical SAM protein</fullName>
    </submittedName>
</protein>
<reference evidence="10" key="1">
    <citation type="journal article" date="2020" name="mSystems">
        <title>Genome- and Community-Level Interaction Insights into Carbon Utilization and Element Cycling Functions of Hydrothermarchaeota in Hydrothermal Sediment.</title>
        <authorList>
            <person name="Zhou Z."/>
            <person name="Liu Y."/>
            <person name="Xu W."/>
            <person name="Pan J."/>
            <person name="Luo Z.H."/>
            <person name="Li M."/>
        </authorList>
    </citation>
    <scope>NUCLEOTIDE SEQUENCE [LARGE SCALE GENOMIC DNA]</scope>
    <source>
        <strain evidence="10">HyVt-237</strain>
    </source>
</reference>
<dbReference type="InterPro" id="IPR001989">
    <property type="entry name" value="Radical_activat_CS"/>
</dbReference>
<dbReference type="EMBL" id="DRBW01000028">
    <property type="protein sequence ID" value="HDM89731.1"/>
    <property type="molecule type" value="Genomic_DNA"/>
</dbReference>
<dbReference type="InterPro" id="IPR013785">
    <property type="entry name" value="Aldolase_TIM"/>
</dbReference>
<keyword evidence="5" id="KW-0560">Oxidoreductase</keyword>
<evidence type="ECO:0000256" key="1">
    <source>
        <dbReference type="ARBA" id="ARBA00009777"/>
    </source>
</evidence>
<evidence type="ECO:0000313" key="10">
    <source>
        <dbReference type="EMBL" id="HDM89731.1"/>
    </source>
</evidence>
<keyword evidence="6 8" id="KW-0408">Iron</keyword>
<dbReference type="Proteomes" id="UP000885931">
    <property type="component" value="Unassembled WGS sequence"/>
</dbReference>
<dbReference type="Pfam" id="PF04055">
    <property type="entry name" value="Radical_SAM"/>
    <property type="match status" value="1"/>
</dbReference>
<feature type="domain" description="Radical SAM core" evidence="9">
    <location>
        <begin position="72"/>
        <end position="213"/>
    </location>
</feature>
<evidence type="ECO:0000256" key="7">
    <source>
        <dbReference type="ARBA" id="ARBA00023014"/>
    </source>
</evidence>
<dbReference type="InterPro" id="IPR040085">
    <property type="entry name" value="MJ0674-like"/>
</dbReference>
<organism evidence="10">
    <name type="scientific">candidate division WOR-3 bacterium</name>
    <dbReference type="NCBI Taxonomy" id="2052148"/>
    <lineage>
        <taxon>Bacteria</taxon>
        <taxon>Bacteria division WOR-3</taxon>
    </lineage>
</organism>
<evidence type="ECO:0000256" key="2">
    <source>
        <dbReference type="ARBA" id="ARBA00022485"/>
    </source>
</evidence>
<feature type="binding site" evidence="8">
    <location>
        <position position="81"/>
    </location>
    <ligand>
        <name>[4Fe-4S] cluster</name>
        <dbReference type="ChEBI" id="CHEBI:49883"/>
        <note>4Fe-4S-S-AdoMet</note>
    </ligand>
</feature>
<feature type="binding site" evidence="8">
    <location>
        <position position="77"/>
    </location>
    <ligand>
        <name>[4Fe-4S] cluster</name>
        <dbReference type="ChEBI" id="CHEBI:49883"/>
        <note>4Fe-4S-S-AdoMet</note>
    </ligand>
</feature>
<dbReference type="SUPFAM" id="SSF102114">
    <property type="entry name" value="Radical SAM enzymes"/>
    <property type="match status" value="1"/>
</dbReference>
<dbReference type="SFLD" id="SFLDS00029">
    <property type="entry name" value="Radical_SAM"/>
    <property type="match status" value="1"/>
</dbReference>
<sequence>MKMLPTAEIEARAEKLLRSMKKCNLCPVKCGANRLSGEEGLCGVGRYALLSSYGPHFGEEPVLVGEKGSGTVFFAGCSMHCVYCQNYEISQLKLGRTVAPRDLARVFLEIQEMGCHNLNLVTPTHVVPHIVEALSIARTEGFELPIVYNSGGYDRVETLRLLEGIVDIYMPDIKYGDSAIAERYSGVTDYFETAKKAVKEMHRQVGDLVTVDGIAVRGLIVRHLILPNGLSGSEKVLEFLRDEISKDTYLNIMDQYYPAYRASDFPELSRRITPAEYRDVVEMALEMGFHRGIPFDFIGPGQK</sequence>
<keyword evidence="2" id="KW-0004">4Fe-4S</keyword>
<keyword evidence="4 8" id="KW-0479">Metal-binding</keyword>
<dbReference type="PANTHER" id="PTHR43075">
    <property type="entry name" value="FORMATE LYASE ACTIVATING ENZYME, PUTATIVE (AFU_ORTHOLOGUE AFUA_2G15630)-RELATED"/>
    <property type="match status" value="1"/>
</dbReference>
<comment type="similarity">
    <text evidence="1">Belongs to the organic radical-activating enzymes family.</text>
</comment>
<evidence type="ECO:0000256" key="6">
    <source>
        <dbReference type="ARBA" id="ARBA00023004"/>
    </source>
</evidence>
<dbReference type="GO" id="GO:0016491">
    <property type="term" value="F:oxidoreductase activity"/>
    <property type="evidence" value="ECO:0007669"/>
    <property type="project" value="UniProtKB-KW"/>
</dbReference>
<dbReference type="InterPro" id="IPR007197">
    <property type="entry name" value="rSAM"/>
</dbReference>
<accession>A0A7C1B9K5</accession>
<evidence type="ECO:0000256" key="4">
    <source>
        <dbReference type="ARBA" id="ARBA00022723"/>
    </source>
</evidence>
<dbReference type="PIRSF" id="PIRSF004869">
    <property type="entry name" value="PflX_prd"/>
    <property type="match status" value="1"/>
</dbReference>
<evidence type="ECO:0000256" key="3">
    <source>
        <dbReference type="ARBA" id="ARBA00022691"/>
    </source>
</evidence>
<dbReference type="GO" id="GO:0046872">
    <property type="term" value="F:metal ion binding"/>
    <property type="evidence" value="ECO:0007669"/>
    <property type="project" value="UniProtKB-KW"/>
</dbReference>
<dbReference type="InterPro" id="IPR058240">
    <property type="entry name" value="rSAM_sf"/>
</dbReference>
<dbReference type="AlphaFoldDB" id="A0A7C1B9K5"/>
<dbReference type="SFLD" id="SFLDG01099">
    <property type="entry name" value="Uncharacterised_Radical_SAM_Su"/>
    <property type="match status" value="1"/>
</dbReference>
<dbReference type="PANTHER" id="PTHR43075:SF1">
    <property type="entry name" value="FORMATE LYASE ACTIVATING ENZYME, PUTATIVE (AFU_ORTHOLOGUE AFUA_2G15630)-RELATED"/>
    <property type="match status" value="1"/>
</dbReference>
<dbReference type="InterPro" id="IPR016431">
    <property type="entry name" value="Pyrv-formate_lyase-activ_prd"/>
</dbReference>
<proteinExistence type="inferred from homology"/>